<proteinExistence type="predicted"/>
<reference evidence="1" key="1">
    <citation type="journal article" date="2013" name="Genome Biol.">
        <title>Reference genomes and transcriptomes of Nicotiana sylvestris and Nicotiana tomentosiformis.</title>
        <authorList>
            <person name="Sierro N."/>
            <person name="Battey J.N."/>
            <person name="Ouadi S."/>
            <person name="Bovet L."/>
            <person name="Goepfert S."/>
            <person name="Bakaher N."/>
            <person name="Peitsch M.C."/>
            <person name="Ivanov N.V."/>
        </authorList>
    </citation>
    <scope>NUCLEOTIDE SEQUENCE [LARGE SCALE GENOMIC DNA]</scope>
</reference>
<evidence type="ECO:0000313" key="1">
    <source>
        <dbReference type="Proteomes" id="UP000189701"/>
    </source>
</evidence>
<protein>
    <submittedName>
        <fullName evidence="2">Uncharacterized protein LOC104212809</fullName>
    </submittedName>
</protein>
<dbReference type="eggNOG" id="ENOG502SY97">
    <property type="taxonomic scope" value="Eukaryota"/>
</dbReference>
<gene>
    <name evidence="2" type="primary">LOC104212809</name>
</gene>
<sequence length="250" mass="28712">MTLLDRFNGNDNLESWIYRAEQYFTYIGFFEKDCLPLPYFYLDGEALAWFTWLHRNKQFFDWTHFKEKLRIRFGQRTFTDSVSRENTSRARVDYVSYNSASPQPTSASPVATLSHAPNSSDLEAAFNSGNSQEANVFDKLSNRADECDSRELPSSVPSLEIQVASDYVELEPIDYIDSETTTLANDEKPNAQVAFPETGSALEVRKISHVNKVFTESPKNDTSELIDRVSHKESWLILFLGSHKYVHQHD</sequence>
<dbReference type="AlphaFoldDB" id="A0A1U7V250"/>
<dbReference type="Proteomes" id="UP000189701">
    <property type="component" value="Unplaced"/>
</dbReference>
<accession>A0A1U7V250</accession>
<keyword evidence="1" id="KW-1185">Reference proteome</keyword>
<dbReference type="RefSeq" id="XP_009760463.1">
    <property type="nucleotide sequence ID" value="XM_009762161.1"/>
</dbReference>
<evidence type="ECO:0000313" key="2">
    <source>
        <dbReference type="RefSeq" id="XP_009760463.1"/>
    </source>
</evidence>
<organism evidence="1 2">
    <name type="scientific">Nicotiana sylvestris</name>
    <name type="common">Wood tobacco</name>
    <name type="synonym">South American tobacco</name>
    <dbReference type="NCBI Taxonomy" id="4096"/>
    <lineage>
        <taxon>Eukaryota</taxon>
        <taxon>Viridiplantae</taxon>
        <taxon>Streptophyta</taxon>
        <taxon>Embryophyta</taxon>
        <taxon>Tracheophyta</taxon>
        <taxon>Spermatophyta</taxon>
        <taxon>Magnoliopsida</taxon>
        <taxon>eudicotyledons</taxon>
        <taxon>Gunneridae</taxon>
        <taxon>Pentapetalae</taxon>
        <taxon>asterids</taxon>
        <taxon>lamiids</taxon>
        <taxon>Solanales</taxon>
        <taxon>Solanaceae</taxon>
        <taxon>Nicotianoideae</taxon>
        <taxon>Nicotianeae</taxon>
        <taxon>Nicotiana</taxon>
    </lineage>
</organism>
<reference evidence="2" key="2">
    <citation type="submission" date="2025-08" db="UniProtKB">
        <authorList>
            <consortium name="RefSeq"/>
        </authorList>
    </citation>
    <scope>IDENTIFICATION</scope>
    <source>
        <tissue evidence="2">Leaf</tissue>
    </source>
</reference>
<name>A0A1U7V250_NICSY</name>